<protein>
    <submittedName>
        <fullName evidence="2">Uncharacterized protein</fullName>
    </submittedName>
</protein>
<reference evidence="2" key="1">
    <citation type="journal article" date="2014" name="Front. Microbiol.">
        <title>High frequency of phylogenetically diverse reductive dehalogenase-homologous genes in deep subseafloor sedimentary metagenomes.</title>
        <authorList>
            <person name="Kawai M."/>
            <person name="Futagami T."/>
            <person name="Toyoda A."/>
            <person name="Takaki Y."/>
            <person name="Nishi S."/>
            <person name="Hori S."/>
            <person name="Arai W."/>
            <person name="Tsubouchi T."/>
            <person name="Morono Y."/>
            <person name="Uchiyama I."/>
            <person name="Ito T."/>
            <person name="Fujiyama A."/>
            <person name="Inagaki F."/>
            <person name="Takami H."/>
        </authorList>
    </citation>
    <scope>NUCLEOTIDE SEQUENCE</scope>
    <source>
        <strain evidence="2">Expedition CK06-06</strain>
    </source>
</reference>
<evidence type="ECO:0000256" key="1">
    <source>
        <dbReference type="SAM" id="Phobius"/>
    </source>
</evidence>
<feature type="transmembrane region" description="Helical" evidence="1">
    <location>
        <begin position="61"/>
        <end position="83"/>
    </location>
</feature>
<organism evidence="2">
    <name type="scientific">marine sediment metagenome</name>
    <dbReference type="NCBI Taxonomy" id="412755"/>
    <lineage>
        <taxon>unclassified sequences</taxon>
        <taxon>metagenomes</taxon>
        <taxon>ecological metagenomes</taxon>
    </lineage>
</organism>
<comment type="caution">
    <text evidence="2">The sequence shown here is derived from an EMBL/GenBank/DDBJ whole genome shotgun (WGS) entry which is preliminary data.</text>
</comment>
<sequence>MNWKKWLGYSFYKKLWSVIGRRPWTFLYRDIWHKLEWFPQMQWAATGIIAELIRQQLGYPWWVHFIWVGVYTYGYINGHFFFGKPYIPNQQGK</sequence>
<accession>X1KBF6</accession>
<name>X1KBF6_9ZZZZ</name>
<gene>
    <name evidence="2" type="ORF">S06H3_21264</name>
</gene>
<keyword evidence="1" id="KW-0812">Transmembrane</keyword>
<keyword evidence="1" id="KW-0472">Membrane</keyword>
<keyword evidence="1" id="KW-1133">Transmembrane helix</keyword>
<proteinExistence type="predicted"/>
<evidence type="ECO:0000313" key="2">
    <source>
        <dbReference type="EMBL" id="GAI04367.1"/>
    </source>
</evidence>
<dbReference type="EMBL" id="BARV01011142">
    <property type="protein sequence ID" value="GAI04367.1"/>
    <property type="molecule type" value="Genomic_DNA"/>
</dbReference>
<dbReference type="AlphaFoldDB" id="X1KBF6"/>